<name>A0A2M3ZVG5_9DIPT</name>
<reference evidence="1" key="1">
    <citation type="submission" date="2018-01" db="EMBL/GenBank/DDBJ databases">
        <title>An insight into the sialome of Amazonian anophelines.</title>
        <authorList>
            <person name="Ribeiro J.M."/>
            <person name="Scarpassa V."/>
            <person name="Calvo E."/>
        </authorList>
    </citation>
    <scope>NUCLEOTIDE SEQUENCE</scope>
    <source>
        <tissue evidence="1">Salivary glands</tissue>
    </source>
</reference>
<evidence type="ECO:0000313" key="1">
    <source>
        <dbReference type="EMBL" id="MBW32485.1"/>
    </source>
</evidence>
<dbReference type="AlphaFoldDB" id="A0A2M3ZVG5"/>
<protein>
    <submittedName>
        <fullName evidence="1">Putative secreted peptide</fullName>
    </submittedName>
</protein>
<proteinExistence type="predicted"/>
<dbReference type="EMBL" id="GGFM01011734">
    <property type="protein sequence ID" value="MBW32485.1"/>
    <property type="molecule type" value="Transcribed_RNA"/>
</dbReference>
<organism evidence="1">
    <name type="scientific">Anopheles braziliensis</name>
    <dbReference type="NCBI Taxonomy" id="58242"/>
    <lineage>
        <taxon>Eukaryota</taxon>
        <taxon>Metazoa</taxon>
        <taxon>Ecdysozoa</taxon>
        <taxon>Arthropoda</taxon>
        <taxon>Hexapoda</taxon>
        <taxon>Insecta</taxon>
        <taxon>Pterygota</taxon>
        <taxon>Neoptera</taxon>
        <taxon>Endopterygota</taxon>
        <taxon>Diptera</taxon>
        <taxon>Nematocera</taxon>
        <taxon>Culicoidea</taxon>
        <taxon>Culicidae</taxon>
        <taxon>Anophelinae</taxon>
        <taxon>Anopheles</taxon>
    </lineage>
</organism>
<sequence>MRSGGFPTGVPSGASCLPISVWCLSTTTTTSVDTVPEVIRCLRTRCPSSTRWRPPSCWPIRTVFRVS</sequence>
<accession>A0A2M3ZVG5</accession>
<dbReference type="PROSITE" id="PS51257">
    <property type="entry name" value="PROKAR_LIPOPROTEIN"/>
    <property type="match status" value="1"/>
</dbReference>